<dbReference type="Proteomes" id="UP000593605">
    <property type="component" value="Chromosome"/>
</dbReference>
<accession>A0A7M1T476</accession>
<organism evidence="1 2">
    <name type="scientific">Cruoricaptor ignavus</name>
    <dbReference type="NCBI Taxonomy" id="1118202"/>
    <lineage>
        <taxon>Bacteria</taxon>
        <taxon>Pseudomonadati</taxon>
        <taxon>Bacteroidota</taxon>
        <taxon>Flavobacteriia</taxon>
        <taxon>Flavobacteriales</taxon>
        <taxon>Weeksellaceae</taxon>
        <taxon>Cruoricaptor</taxon>
    </lineage>
</organism>
<dbReference type="RefSeq" id="WP_193439840.1">
    <property type="nucleotide sequence ID" value="NZ_CP063145.1"/>
</dbReference>
<proteinExistence type="predicted"/>
<gene>
    <name evidence="1" type="ORF">IMZ16_09510</name>
</gene>
<dbReference type="KEGG" id="civ:IMZ16_09510"/>
<evidence type="ECO:0000313" key="2">
    <source>
        <dbReference type="Proteomes" id="UP000593605"/>
    </source>
</evidence>
<reference evidence="1 2" key="1">
    <citation type="submission" date="2020-10" db="EMBL/GenBank/DDBJ databases">
        <title>Complete genome of Cruoricapor ignavus strain M1214 isolated from the blood culture of a febrile patient.</title>
        <authorList>
            <person name="Guglielmino C.J.D."/>
        </authorList>
    </citation>
    <scope>NUCLEOTIDE SEQUENCE [LARGE SCALE GENOMIC DNA]</scope>
    <source>
        <strain evidence="1 2">M1214</strain>
    </source>
</reference>
<dbReference type="EMBL" id="CP063145">
    <property type="protein sequence ID" value="QOR73733.1"/>
    <property type="molecule type" value="Genomic_DNA"/>
</dbReference>
<sequence>MKKQFNFQIRYRHDKREWENIEVYYKIHCDRETAVRYARQISKTFKSEVRMTEGAEPLKANGTYINAYS</sequence>
<dbReference type="AlphaFoldDB" id="A0A7M1T476"/>
<name>A0A7M1T476_9FLAO</name>
<evidence type="ECO:0000313" key="1">
    <source>
        <dbReference type="EMBL" id="QOR73733.1"/>
    </source>
</evidence>
<protein>
    <submittedName>
        <fullName evidence="1">Addiction module toxin RelE</fullName>
    </submittedName>
</protein>